<dbReference type="GeneID" id="300577477"/>
<dbReference type="RefSeq" id="XP_073558590.1">
    <property type="nucleotide sequence ID" value="XM_073703027.1"/>
</dbReference>
<dbReference type="Proteomes" id="UP001642720">
    <property type="component" value="Unassembled WGS sequence"/>
</dbReference>
<evidence type="ECO:0000313" key="1">
    <source>
        <dbReference type="EMBL" id="TFB02389.1"/>
    </source>
</evidence>
<sequence length="65" mass="7521">MRLGSAVGRVSRGSLVTKVVFGWDGLDMGHGHSVWIEMERRHWNAHIHFILTTYIVHGYFGRHFT</sequence>
<evidence type="ECO:0000313" key="2">
    <source>
        <dbReference type="Proteomes" id="UP001642720"/>
    </source>
</evidence>
<accession>A0ABY2H345</accession>
<gene>
    <name evidence="1" type="ORF">CCMA1212_005782</name>
</gene>
<proteinExistence type="predicted"/>
<protein>
    <submittedName>
        <fullName evidence="1">Uncharacterized protein</fullName>
    </submittedName>
</protein>
<reference evidence="1 2" key="1">
    <citation type="submission" date="2018-01" db="EMBL/GenBank/DDBJ databases">
        <title>Genome characterization of the sugarcane-associated fungus Trichoderma ghanense CCMA-1212 and their application in lignocelulose bioconversion.</title>
        <authorList>
            <person name="Steindorff A.S."/>
            <person name="Mendes T.D."/>
            <person name="Vilela E.S.D."/>
            <person name="Rodrigues D.S."/>
            <person name="Formighieri E.F."/>
            <person name="Melo I.S."/>
            <person name="Favaro L.C.L."/>
        </authorList>
    </citation>
    <scope>NUCLEOTIDE SEQUENCE [LARGE SCALE GENOMIC DNA]</scope>
    <source>
        <strain evidence="1 2">CCMA-1212</strain>
    </source>
</reference>
<keyword evidence="2" id="KW-1185">Reference proteome</keyword>
<organism evidence="1 2">
    <name type="scientific">Trichoderma ghanense</name>
    <dbReference type="NCBI Taxonomy" id="65468"/>
    <lineage>
        <taxon>Eukaryota</taxon>
        <taxon>Fungi</taxon>
        <taxon>Dikarya</taxon>
        <taxon>Ascomycota</taxon>
        <taxon>Pezizomycotina</taxon>
        <taxon>Sordariomycetes</taxon>
        <taxon>Hypocreomycetidae</taxon>
        <taxon>Hypocreales</taxon>
        <taxon>Hypocreaceae</taxon>
        <taxon>Trichoderma</taxon>
    </lineage>
</organism>
<comment type="caution">
    <text evidence="1">The sequence shown here is derived from an EMBL/GenBank/DDBJ whole genome shotgun (WGS) entry which is preliminary data.</text>
</comment>
<name>A0ABY2H345_9HYPO</name>
<dbReference type="EMBL" id="PPTA01000007">
    <property type="protein sequence ID" value="TFB02389.1"/>
    <property type="molecule type" value="Genomic_DNA"/>
</dbReference>